<feature type="compositionally biased region" description="Low complexity" evidence="6">
    <location>
        <begin position="839"/>
        <end position="859"/>
    </location>
</feature>
<feature type="region of interest" description="Disordered" evidence="6">
    <location>
        <begin position="333"/>
        <end position="357"/>
    </location>
</feature>
<feature type="compositionally biased region" description="Low complexity" evidence="6">
    <location>
        <begin position="3317"/>
        <end position="3328"/>
    </location>
</feature>
<feature type="compositionally biased region" description="Low complexity" evidence="6">
    <location>
        <begin position="44"/>
        <end position="93"/>
    </location>
</feature>
<accession>A0A6N3DBH0</accession>
<feature type="domain" description="G5" evidence="8">
    <location>
        <begin position="3214"/>
        <end position="3297"/>
    </location>
</feature>
<feature type="region of interest" description="Disordered" evidence="6">
    <location>
        <begin position="4673"/>
        <end position="4715"/>
    </location>
</feature>
<feature type="domain" description="G5" evidence="8">
    <location>
        <begin position="3730"/>
        <end position="3813"/>
    </location>
</feature>
<evidence type="ECO:0000256" key="2">
    <source>
        <dbReference type="ARBA" id="ARBA00022512"/>
    </source>
</evidence>
<feature type="domain" description="G5" evidence="8">
    <location>
        <begin position="1997"/>
        <end position="2080"/>
    </location>
</feature>
<protein>
    <submittedName>
        <fullName evidence="9">Surface protein G</fullName>
    </submittedName>
</protein>
<feature type="domain" description="G5" evidence="8">
    <location>
        <begin position="2137"/>
        <end position="2220"/>
    </location>
</feature>
<proteinExistence type="predicted"/>
<evidence type="ECO:0000259" key="7">
    <source>
        <dbReference type="PROSITE" id="PS50847"/>
    </source>
</evidence>
<feature type="domain" description="G5" evidence="8">
    <location>
        <begin position="2325"/>
        <end position="2408"/>
    </location>
</feature>
<feature type="compositionally biased region" description="Low complexity" evidence="6">
    <location>
        <begin position="4676"/>
        <end position="4698"/>
    </location>
</feature>
<feature type="compositionally biased region" description="Polar residues" evidence="6">
    <location>
        <begin position="209"/>
        <end position="226"/>
    </location>
</feature>
<feature type="region of interest" description="Disordered" evidence="6">
    <location>
        <begin position="4467"/>
        <end position="4489"/>
    </location>
</feature>
<evidence type="ECO:0000256" key="1">
    <source>
        <dbReference type="ARBA" id="ARBA00004168"/>
    </source>
</evidence>
<feature type="domain" description="G5" evidence="8">
    <location>
        <begin position="1153"/>
        <end position="1236"/>
    </location>
</feature>
<evidence type="ECO:0000313" key="9">
    <source>
        <dbReference type="EMBL" id="VYU25775.1"/>
    </source>
</evidence>
<feature type="compositionally biased region" description="Polar residues" evidence="6">
    <location>
        <begin position="3522"/>
        <end position="3536"/>
    </location>
</feature>
<feature type="domain" description="Gram-positive cocci surface proteins LPxTG" evidence="7">
    <location>
        <begin position="5251"/>
        <end position="5288"/>
    </location>
</feature>
<evidence type="ECO:0000256" key="3">
    <source>
        <dbReference type="ARBA" id="ARBA00022525"/>
    </source>
</evidence>
<reference evidence="9" key="1">
    <citation type="submission" date="2019-11" db="EMBL/GenBank/DDBJ databases">
        <authorList>
            <person name="Feng L."/>
        </authorList>
    </citation>
    <scope>NUCLEOTIDE SEQUENCE</scope>
    <source>
        <strain evidence="9">SsimulansLFYP27</strain>
    </source>
</reference>
<feature type="compositionally biased region" description="Low complexity" evidence="6">
    <location>
        <begin position="5055"/>
        <end position="5067"/>
    </location>
</feature>
<feature type="compositionally biased region" description="Polar residues" evidence="6">
    <location>
        <begin position="4475"/>
        <end position="4489"/>
    </location>
</feature>
<organism evidence="9">
    <name type="scientific">Staphylococcus simulans</name>
    <dbReference type="NCBI Taxonomy" id="1286"/>
    <lineage>
        <taxon>Bacteria</taxon>
        <taxon>Bacillati</taxon>
        <taxon>Bacillota</taxon>
        <taxon>Bacilli</taxon>
        <taxon>Bacillales</taxon>
        <taxon>Staphylococcaceae</taxon>
        <taxon>Staphylococcus</taxon>
    </lineage>
</organism>
<feature type="domain" description="G5" evidence="8">
    <location>
        <begin position="4972"/>
        <end position="5055"/>
    </location>
</feature>
<dbReference type="Pfam" id="PF04650">
    <property type="entry name" value="YSIRK_signal"/>
    <property type="match status" value="1"/>
</dbReference>
<feature type="region of interest" description="Disordered" evidence="6">
    <location>
        <begin position="42"/>
        <end position="285"/>
    </location>
</feature>
<dbReference type="InterPro" id="IPR046776">
    <property type="entry name" value="Pectate_lyase_5"/>
</dbReference>
<feature type="region of interest" description="Disordered" evidence="6">
    <location>
        <begin position="976"/>
        <end position="1006"/>
    </location>
</feature>
<dbReference type="InterPro" id="IPR019931">
    <property type="entry name" value="LPXTG_anchor"/>
</dbReference>
<feature type="domain" description="G5" evidence="8">
    <location>
        <begin position="2465"/>
        <end position="2548"/>
    </location>
</feature>
<gene>
    <name evidence="9" type="primary">sasG</name>
    <name evidence="9" type="ORF">SSLFYP27_01797</name>
</gene>
<feature type="region of interest" description="Disordered" evidence="6">
    <location>
        <begin position="3958"/>
        <end position="3983"/>
    </location>
</feature>
<feature type="domain" description="G5" evidence="8">
    <location>
        <begin position="4057"/>
        <end position="4140"/>
    </location>
</feature>
<dbReference type="InterPro" id="IPR005877">
    <property type="entry name" value="YSIRK_signal_dom"/>
</dbReference>
<feature type="compositionally biased region" description="Low complexity" evidence="6">
    <location>
        <begin position="5156"/>
        <end position="5190"/>
    </location>
</feature>
<dbReference type="Pfam" id="PF07501">
    <property type="entry name" value="G5"/>
    <property type="match status" value="26"/>
</dbReference>
<dbReference type="RefSeq" id="WP_156666828.1">
    <property type="nucleotide sequence ID" value="NZ_CACRUO010000037.1"/>
</dbReference>
<name>A0A6N3DBH0_STASI</name>
<dbReference type="Gene3D" id="2.20.230.30">
    <property type="match status" value="14"/>
</dbReference>
<feature type="region of interest" description="Disordered" evidence="6">
    <location>
        <begin position="4799"/>
        <end position="4818"/>
    </location>
</feature>
<feature type="domain" description="G5" evidence="8">
    <location>
        <begin position="4715"/>
        <end position="4796"/>
    </location>
</feature>
<feature type="compositionally biased region" description="Basic and acidic residues" evidence="6">
    <location>
        <begin position="5232"/>
        <end position="5258"/>
    </location>
</feature>
<feature type="compositionally biased region" description="Low complexity" evidence="6">
    <location>
        <begin position="3970"/>
        <end position="3983"/>
    </location>
</feature>
<feature type="domain" description="G5" evidence="8">
    <location>
        <begin position="2864"/>
        <end position="2947"/>
    </location>
</feature>
<evidence type="ECO:0000256" key="4">
    <source>
        <dbReference type="ARBA" id="ARBA00022729"/>
    </source>
</evidence>
<feature type="region of interest" description="Disordered" evidence="6">
    <location>
        <begin position="2769"/>
        <end position="2792"/>
    </location>
</feature>
<comment type="subcellular location">
    <subcellularLocation>
        <location evidence="1">Secreted</location>
        <location evidence="1">Cell wall</location>
        <topology evidence="1">Peptidoglycan-anchor</topology>
    </subcellularLocation>
</comment>
<feature type="domain" description="G5" evidence="8">
    <location>
        <begin position="3076"/>
        <end position="3157"/>
    </location>
</feature>
<feature type="domain" description="G5" evidence="8">
    <location>
        <begin position="3402"/>
        <end position="3485"/>
    </location>
</feature>
<evidence type="ECO:0000256" key="5">
    <source>
        <dbReference type="ARBA" id="ARBA00023088"/>
    </source>
</evidence>
<feature type="domain" description="G5" evidence="8">
    <location>
        <begin position="2653"/>
        <end position="2736"/>
    </location>
</feature>
<feature type="compositionally biased region" description="Low complexity" evidence="6">
    <location>
        <begin position="5101"/>
        <end position="5114"/>
    </location>
</feature>
<dbReference type="NCBIfam" id="TIGR01168">
    <property type="entry name" value="YSIRK_signal"/>
    <property type="match status" value="1"/>
</dbReference>
<feature type="domain" description="G5" evidence="8">
    <location>
        <begin position="4525"/>
        <end position="4608"/>
    </location>
</feature>
<feature type="region of interest" description="Disordered" evidence="6">
    <location>
        <begin position="833"/>
        <end position="859"/>
    </location>
</feature>
<feature type="compositionally biased region" description="Low complexity" evidence="6">
    <location>
        <begin position="4705"/>
        <end position="4714"/>
    </location>
</feature>
<feature type="compositionally biased region" description="Low complexity" evidence="6">
    <location>
        <begin position="227"/>
        <end position="277"/>
    </location>
</feature>
<feature type="domain" description="G5" evidence="8">
    <location>
        <begin position="1809"/>
        <end position="1892"/>
    </location>
</feature>
<feature type="compositionally biased region" description="Low complexity" evidence="6">
    <location>
        <begin position="4799"/>
        <end position="4809"/>
    </location>
</feature>
<keyword evidence="3" id="KW-0964">Secreted</keyword>
<feature type="compositionally biased region" description="Low complexity" evidence="6">
    <location>
        <begin position="346"/>
        <end position="357"/>
    </location>
</feature>
<feature type="compositionally biased region" description="Low complexity" evidence="6">
    <location>
        <begin position="5129"/>
        <end position="5144"/>
    </location>
</feature>
<dbReference type="InterPro" id="IPR011098">
    <property type="entry name" value="G5_dom"/>
</dbReference>
<dbReference type="SMART" id="SM01208">
    <property type="entry name" value="G5"/>
    <property type="match status" value="40"/>
</dbReference>
<feature type="compositionally biased region" description="Low complexity" evidence="6">
    <location>
        <begin position="105"/>
        <end position="208"/>
    </location>
</feature>
<feature type="domain" description="G5" evidence="8">
    <location>
        <begin position="1013"/>
        <end position="1096"/>
    </location>
</feature>
<sequence length="5288" mass="556245">MKKLDFLPNRRNKYSIRKFTVGTASILLGTMLILGVNDEARAAENSTSDSSGSSSSSSTGSGDTSTTESTTETTPTQETQTNTPETTTNTTETAPQVDTSPPQEPAQNTTETTETPATSTPSGETSAPTTDPAPAPDTTTEQDSTPSNQESSTSTPSETPTPSQPSSNESSQTQSTPDTKTTPSTDAPSSSNDTSSDSQTTPSNDTSSESQAAPSNDTSNPDTSTGTSDAPSTTDNNTTNSTANDTSTPNSTNDTTISSIESPTPTLSQDLSQTLDSSTDKESALTDYLATEENLSPEAAQQVVDGMAVDANTATDEEIAGALLTSYLLNTSSAPGSDPVGELPLTTSTQSSTTSSSTSISPMFRMMAFSAYAAPAPATQVSTWDQFIAALNDKTVSNIQLTGNITGTSSPNLQTSTGRSVTIDGGGYTLNTGTNIINAPATSGSWNMTYQNMNITTGNTGGLVNFGASTTTNNTISFNNVKHTGSNLVSSTLANQNVNVNISGNFSSISNDSTLNRSNIGAKNINIAADATVNITRTGLGNALQVVDGGVITTGTNSNITMNVSPTNPWGTTNGTTAFQVGNGGSVLIGDGSTLNITGQNIFDFANDGTLYTGANSTINISQKGNGNIVDMGTGSTFEVGQYSKFIAYSDGHRAGDYSNNNLIGLDGNSQILIDEYATLFLDAKNHQWNPDTKTQVGAYNDLVNINATGTQSALLWVKDNATLDLRTDNRDYYAEVLSIPLGGTSQNRQFIFDNANYINFQKNSIVTSGQSTNGSKPNLIYMDPGSPGYMKWNGSYIVKTWNATHFSDPNQSADADTVWSDVVDLQAAQKGFSTGTPTYNTAESTSASSTPSGTSSKDLSTLNLNTIQRIVLISNNSVNPEAVPAQTTVETIEPSTSYQAVSDPTKPLGTETIVVEGVPGSQTVTTEPGKDTIVNVTQQPTNEVIGVNNVQATTTTIPYNTQYVGVNQPTDYTNVRTQGQAGSTTTTTTYTVDPATGQLSNPVTTTSTVQPVTQVIEKGTVQTTTADVPYETIYRENPNLPQGTQNVVQQGVTGQTQTTTTYTVNQTTGALENPTTSTTTLTQKQDQIIEVGSGVTTSTTSPIPSGTTYVADPNPDAGVGDQTVVTQGQDGVATTVKEPGQEAVTTTTTPAVDEVISVDNVDTNVTPIQYNTVYRYNPDLAVGTTNTLVQEGQNGSTTTTTTYDVDATTGALSNPQTVTNTINPVDQVYEYGPVAGDTVYQVDPNLPYNQTNTVPGTPGDPNDPNNLPTDTIVYVGNVSTSTTPIIHSTEYIGVNEPTTYRNVVAEGSDGSTTTTTTYEVNPQTGELINPQTNTETVPAENRVIEKGTVQVTTAEVPYETTYRENPDLPQGTENVLQEGVVGQTQTTTTYTINSTTGELESPVSNTDTLVQAQDRIIEVGTGTTSVTTTPIPATTVYQANPDKDSGTGDQIVVVEGQDGVSTTVKEPGQEAVTTTTTPAVNEVIGVDNVDSATAPIPYETINRYNPTLPVGSQNVVVQEGQEGTATTIKTYEVDPATGALSNPVTTEEVSPSTPRIVEYGPVEGNTVYQVDPNLPYNQTNTVPGTPGDPNNPNNLPTDTIVYVGNVNTTNETLPYDTQYVGVNQPTDYTNVQTAGQNGVTTTTTTYEVDPNTGTLINPSISTQTTQPVTEVVEKGTVQVATTPVQYETIYQENANLPVGVQNEIQPGVVGEITTTTTYTVNPETGALENPSSTDATTVQKQDRIIEVGTGTTVVTTDPIAPTTVYEANPNPDAGTGDYTVITPGQAGETTTTKEPGQEPVTEITTQPVNEVIGVDNVDTTTETIPYQTETRYNPNLPVGSTDVVAQPGQDGVITTTTTYDVDTTTGQLSNPQVSTETTQPVTQIIEYGPVAGETIYQADPNLPYNETTTVEGTPGDPNDPNNLPTNTVIKVGNTTHELATLPYDTQYVGVSQPTDYTNVRTEGQEGSTATTTTYTVDPDTGALSNPVTSVQTIGPVTQVVEKGTVQTTTADVPYETIYRENPDLPQDTQNVVQQGVVGQTQTTTTYTINPETGALESPTSDTITTIYKQDQIIEVGTGVTTSTTSPILPTTTYQANPDADPGTGDQVILVPGQEGVATTVKEPGKEAVTTTTKEPVNEVVGVDNVDTTTSTTAYDTITRYNPNLPTGSTNVVVQQGQDGVTTTTTTYEVDPTTGQLLNPQVETNTTEPVSQIVEYGPVAGNVVYQPDSNVPYNQTNTIEGTPGDPNDPNNLPTDTVVKVGNVQTDVTTQPYETTYVGVSQSTDYTNVQTQGQDGTTITTTTYQVDPNTGSLSNPVTAVQTIAPVTQVVEKGTVQTTTADVPYETIYRENPYLPQGTQNEVQTGITGQTQTTTTYTVNTQTGALESPVENTTTLVEKQDRIIEVGTGVTTSTTTPIPPETTYQANPDNDPGVGEQTIIAQGQSGVSTTVKEPGQEAVTTTTTEPVTEVIGVDNVDVTQQDIPYNTIERYNPNLPVGTTNSVAQEGQTGLKTTTTTYEVDPDTGALLNPAINTTETAPVDRIIEYGPVAGEVIYQPDPSLLVGQQTTTEGVPGDPNDPNNLPTDTVVKVGNVDTATTVLPHDVTYVAVDQPTDYKNVATTGVDGSTTTTTTYQVDPNTGVLSNPTSVNQTTEPVTEVVEIGTQQVTTAEVPYTTIYRENPDLAEGTQNELQAGVIGQTQTTTTYSVNPETGELYNPVANTVTLTEKQDRIVEVGTGVTVTDTTVIPPTTTYEAAPNPDAGVGNTTVITEGVPGESTTTKAPGQDPVTETTTPPVNEVIGVDNVDTTTDTIPFDTQYVAVDQPIGYENVATSGQNGTTTTTTTYQVDPNTGALISPETTTTTEQPVAQVIEIGTKQVTTNDIPFNTTYVDNPNLPVGTENEVQAGIVGQEEITTTYTVNQTTGALENPVSVTTTQVEKQDRIIERGTGVTTTEVTELPPKTIYVADSDSDAGVGGTTVLTPGQAGSTTTTTEPGQTPVTETVPAVDQVVGVDNVDTSTTDVPFETQYVGVNQPVGYENVATTGQNGTETTTTTYDVNPETGALTNPQVSTTSTPATAQVVEIGTTQVETNDVNYETIYRENPDLPAGTQNEIQAGITGQTQTTTTYTVNAQTGALENPTSNTVTTKEVQNRIVEVGTGVTTQTTTPIAPTTSYTANPDTAQPIGEQTVITEGVPGESTTTKAPGQPAVTETTTQPVNEVIGVNNVTQTETDVPYETIIRYNPNLPVGTTDYVAQTGQNGSTISTTTYEVDTNTGALINPNTQTTTIDPINQIVEYGPVAGGTTYQADPTLPAGQTSTVPGQPGDPNDPNNLPTDTVVKVGNVTTETSPVPYNTQYVGVSEPTTYTNVQTPGQNGTETTTTTYTVNPETGALESPATITTTIPSTTEVIEKGTVQVVNTDIPYDTVYRENPDLPAGTQNEIQAGSVGTSQTTTTYQVNGQTGALENPTSETTILSGAQTRIIEVGVGTTVTTTDVIEPKANYVANPDADPGTGDQTVITPGKPGESTTTKAPGQEPVTETTTPAVDEVIGVDNVDTTTQTIPYETIIRYNPDLPVGTVNQVVQEGQDGTTTTTTTYDVDSTTGTLSNPQVTQSTTAPINKIVEYGPVEGTIVYQPDANLPYGETETIPGTPGDPNDPNNLPTETVVKVGNQVTTTDALPYDTQYVPTTEPVGYENVKVAGQDGTSTTTTVYDVDPTTGTLSNPAVTTNTTPAVTQVVEKGTTQITTSAVPYETVYVENPNLPEGAQNVLQEGSAGQTQTTTVYSLNAETGALENPVSSTVTTQEAINRIIEVGTGVTTTTTTPIAPTTSYEANPDYTQPVGTQTVTVPGQAGESTTTKAPGQEAVTETTIPAVNEIIGVNNVERTETTIPYETIVRYNPSLPVGTTDYVAQEGTNGTTTTTTYEVDNQTGALTNPQTQTTTVDAVNRIVEYGPVEGGIIYQPDATLPAGQTSTTPGTPGDPNDPDNLPTDTIVKVGNTTTETTQVPYETKYVGVDAPTTYTNVQTPGQTGTETTTTTYSVNPSTGALSNPQITTTSTPAVDEVIEKGTTQVTTADVPYNVVYKDNPNLPQGTENVLQTGITGQTQTTVTYTVNPQTGELENPLSTDQVLVEKQDLIIEVGVGTTSTTTTEIPPETTYVANPDSDAGTGDTQVVTPGVPGESTTTKTPGQEAVTEVTTPAVNEVIGVDNVDTTTQTIPYETIIRYNPDLPVGTTDYVAQEGQNGVTTTTTTYEVDSQTGALTNPQTETQTTNPVQRIVEYGPVEGGVVYQPDSSVPYGETVTVPGTPGDPNDPNNPPTETVVKVGNMTTDTTPVAYDTQYVPTTQPVGYENITTPGQDGVVTTTTIYQVDKTTGTLINPEVTSIKTPPVTQIVEKGTTQTSTNDVPYETVYIENPNLPQGTQNELQAGVTGQTTTIVTYTLNPQTGALENPTEVTTTDIAKQDRIIEVGSGTTTSTTTPIAPQTSYEANPDVSQPIGTQTVITEGQPGESTTTKEPGQEAVTEVTTPAVNEVIGVNNVEQTTETIPYDTIVRYNPNLPVGTTDHVAQEGQNGVTTKTTTYEVDATTGALINPITNTETTNPVQRIVEYGPAAGQVVFQPDPNLPAGETRTVEGQPGDPNDPDNPPTNTVVYVGNVVTDSTSVPYDTQYISTDEPIGYESVVTPGQDGTTTTTTTYEVDPTTGALVNPATSTETTSPTPQIVAKGTTQTTTNDVPFETIYQENPNLPQGTQNEVQAGITGQTETTTTYTVNQETGALENPSTVTTTVTPAQNRVIEIGVGTTATTTTEIPPSTSYEANPDPSQPIGTQTVTTEGQPGIETTTKVPGQPATSEITTPPVNEVVGVNNVEQTTTPIPFETIIRYNPDLPVGTVNHVAQEGQNGVTTTTTTYEVDKTTGALLNPTTTESVTTPPVDRVIEYGPVAPSTTYRPNPDLPVGETQVIEEGTPGDPNDPNNLPKDRVISVGTKVVTTTDIPYDTIYQDNPNLPAGTEYEVQPGKTGQTQTTTVYGVDPKTGELINPDTTTITLVEKVDRIVERGTGTVPVDPEDPGTTPEEPEQPEDPGTTPEEPEQPEDPGTTPEEPEQPEDPGTTPEDPGTTPEEPQEPENPEKPTPEVPETPGTPEQPENPTQPEKPEEPETEVPNEPSEPNQPEQPITPSTPETPTQPEKPSQPTSPEVTVPSEDKDGVTPPHVPSEPETNDGTTVTTEGEQDVPAQSEAEGKQPTKADKQQTAKDKDLPDTGQDDVKKTLFGTLFAGLGAWLLFGKRRKKDNEEK</sequence>
<dbReference type="PROSITE" id="PS50847">
    <property type="entry name" value="GRAM_POS_ANCHORING"/>
    <property type="match status" value="1"/>
</dbReference>
<feature type="domain" description="G5" evidence="8">
    <location>
        <begin position="4853"/>
        <end position="4937"/>
    </location>
</feature>
<feature type="region of interest" description="Disordered" evidence="6">
    <location>
        <begin position="3516"/>
        <end position="3536"/>
    </location>
</feature>
<dbReference type="NCBIfam" id="TIGR01167">
    <property type="entry name" value="LPXTG_anchor"/>
    <property type="match status" value="1"/>
</dbReference>
<feature type="domain" description="G5" evidence="8">
    <location>
        <begin position="1481"/>
        <end position="1564"/>
    </location>
</feature>
<feature type="domain" description="G5" evidence="8">
    <location>
        <begin position="4385"/>
        <end position="4468"/>
    </location>
</feature>
<keyword evidence="4" id="KW-0732">Signal</keyword>
<feature type="compositionally biased region" description="Low complexity" evidence="6">
    <location>
        <begin position="2978"/>
        <end position="2996"/>
    </location>
</feature>
<feature type="region of interest" description="Disordered" evidence="6">
    <location>
        <begin position="4827"/>
        <end position="4850"/>
    </location>
</feature>
<dbReference type="Pfam" id="PF00746">
    <property type="entry name" value="Gram_pos_anchor"/>
    <property type="match status" value="1"/>
</dbReference>
<feature type="compositionally biased region" description="Polar residues" evidence="6">
    <location>
        <begin position="3301"/>
        <end position="3316"/>
    </location>
</feature>
<feature type="region of interest" description="Disordered" evidence="6">
    <location>
        <begin position="3301"/>
        <end position="3328"/>
    </location>
</feature>
<dbReference type="Gene3D" id="2.20.230.10">
    <property type="entry name" value="Resuscitation-promoting factor rpfb"/>
    <property type="match status" value="15"/>
</dbReference>
<evidence type="ECO:0000259" key="8">
    <source>
        <dbReference type="PROSITE" id="PS51109"/>
    </source>
</evidence>
<keyword evidence="5" id="KW-0572">Peptidoglycan-anchor</keyword>
<dbReference type="Pfam" id="PF20585">
    <property type="entry name" value="Pectate_lyase_5"/>
    <property type="match status" value="1"/>
</dbReference>
<feature type="domain" description="G5" evidence="8">
    <location>
        <begin position="3870"/>
        <end position="3952"/>
    </location>
</feature>
<feature type="domain" description="G5" evidence="8">
    <location>
        <begin position="3542"/>
        <end position="3625"/>
    </location>
</feature>
<feature type="compositionally biased region" description="Polar residues" evidence="6">
    <location>
        <begin position="4827"/>
        <end position="4848"/>
    </location>
</feature>
<feature type="region of interest" description="Disordered" evidence="6">
    <location>
        <begin position="4614"/>
        <end position="4642"/>
    </location>
</feature>
<dbReference type="EMBL" id="CACRUO010000037">
    <property type="protein sequence ID" value="VYU25775.1"/>
    <property type="molecule type" value="Genomic_DNA"/>
</dbReference>
<feature type="domain" description="G5" evidence="8">
    <location>
        <begin position="4197"/>
        <end position="4280"/>
    </location>
</feature>
<feature type="region of interest" description="Disordered" evidence="6">
    <location>
        <begin position="1960"/>
        <end position="1980"/>
    </location>
</feature>
<feature type="region of interest" description="Disordered" evidence="6">
    <location>
        <begin position="5050"/>
        <end position="5258"/>
    </location>
</feature>
<keyword evidence="2" id="KW-0134">Cell wall</keyword>
<feature type="domain" description="G5" evidence="8">
    <location>
        <begin position="1669"/>
        <end position="1752"/>
    </location>
</feature>
<feature type="region of interest" description="Disordered" evidence="6">
    <location>
        <begin position="2976"/>
        <end position="2996"/>
    </location>
</feature>
<evidence type="ECO:0000256" key="6">
    <source>
        <dbReference type="SAM" id="MobiDB-lite"/>
    </source>
</evidence>
<dbReference type="PROSITE" id="PS51109">
    <property type="entry name" value="G5"/>
    <property type="match status" value="25"/>
</dbReference>
<feature type="domain" description="G5" evidence="8">
    <location>
        <begin position="1341"/>
        <end position="1424"/>
    </location>
</feature>